<proteinExistence type="predicted"/>
<comment type="caution">
    <text evidence="1">The sequence shown here is derived from an EMBL/GenBank/DDBJ whole genome shotgun (WGS) entry which is preliminary data.</text>
</comment>
<dbReference type="RefSeq" id="WP_184223090.1">
    <property type="nucleotide sequence ID" value="NZ_JACHIP010000017.1"/>
</dbReference>
<evidence type="ECO:0000313" key="2">
    <source>
        <dbReference type="Proteomes" id="UP000540989"/>
    </source>
</evidence>
<accession>A0A7W7ZIN1</accession>
<keyword evidence="2" id="KW-1185">Reference proteome</keyword>
<name>A0A7W7ZIN1_9BACT</name>
<dbReference type="AlphaFoldDB" id="A0A7W7ZIN1"/>
<dbReference type="Proteomes" id="UP000540989">
    <property type="component" value="Unassembled WGS sequence"/>
</dbReference>
<evidence type="ECO:0000313" key="1">
    <source>
        <dbReference type="EMBL" id="MBB5060669.1"/>
    </source>
</evidence>
<dbReference type="EMBL" id="JACHIP010000017">
    <property type="protein sequence ID" value="MBB5060669.1"/>
    <property type="molecule type" value="Genomic_DNA"/>
</dbReference>
<protein>
    <submittedName>
        <fullName evidence="1">Uncharacterized protein</fullName>
    </submittedName>
</protein>
<reference evidence="1 2" key="1">
    <citation type="submission" date="2020-08" db="EMBL/GenBank/DDBJ databases">
        <title>Genomic Encyclopedia of Type Strains, Phase IV (KMG-V): Genome sequencing to study the core and pangenomes of soil and plant-associated prokaryotes.</title>
        <authorList>
            <person name="Whitman W."/>
        </authorList>
    </citation>
    <scope>NUCLEOTIDE SEQUENCE [LARGE SCALE GENOMIC DNA]</scope>
    <source>
        <strain evidence="1 2">M8UP14</strain>
    </source>
</reference>
<organism evidence="1 2">
    <name type="scientific">Granulicella aggregans</name>
    <dbReference type="NCBI Taxonomy" id="474949"/>
    <lineage>
        <taxon>Bacteria</taxon>
        <taxon>Pseudomonadati</taxon>
        <taxon>Acidobacteriota</taxon>
        <taxon>Terriglobia</taxon>
        <taxon>Terriglobales</taxon>
        <taxon>Acidobacteriaceae</taxon>
        <taxon>Granulicella</taxon>
    </lineage>
</organism>
<gene>
    <name evidence="1" type="ORF">HDF16_005405</name>
</gene>
<sequence>MTEAEKLVLVRLIAEEVDDVVKGKPTSGFPTLKARLDLYTQQYEDQMRKP</sequence>